<keyword evidence="2 6" id="KW-0812">Transmembrane</keyword>
<feature type="transmembrane region" description="Helical" evidence="6">
    <location>
        <begin position="282"/>
        <end position="303"/>
    </location>
</feature>
<dbReference type="SMART" id="SM01417">
    <property type="entry name" value="Solute_trans_a"/>
    <property type="match status" value="1"/>
</dbReference>
<feature type="transmembrane region" description="Helical" evidence="6">
    <location>
        <begin position="65"/>
        <end position="86"/>
    </location>
</feature>
<keyword evidence="3 6" id="KW-1133">Transmembrane helix</keyword>
<feature type="region of interest" description="Disordered" evidence="5">
    <location>
        <begin position="423"/>
        <end position="653"/>
    </location>
</feature>
<dbReference type="Pfam" id="PF03619">
    <property type="entry name" value="Solute_trans_a"/>
    <property type="match status" value="1"/>
</dbReference>
<accession>A0AAN6EKJ6</accession>
<evidence type="ECO:0000256" key="3">
    <source>
        <dbReference type="ARBA" id="ARBA00022989"/>
    </source>
</evidence>
<dbReference type="EMBL" id="JAJGCB010000030">
    <property type="protein sequence ID" value="KAJ8986868.1"/>
    <property type="molecule type" value="Genomic_DNA"/>
</dbReference>
<feature type="transmembrane region" description="Helical" evidence="6">
    <location>
        <begin position="239"/>
        <end position="262"/>
    </location>
</feature>
<feature type="compositionally biased region" description="Polar residues" evidence="5">
    <location>
        <begin position="582"/>
        <end position="594"/>
    </location>
</feature>
<evidence type="ECO:0000313" key="8">
    <source>
        <dbReference type="Proteomes" id="UP001161757"/>
    </source>
</evidence>
<evidence type="ECO:0000256" key="1">
    <source>
        <dbReference type="ARBA" id="ARBA00004141"/>
    </source>
</evidence>
<dbReference type="Proteomes" id="UP001161757">
    <property type="component" value="Unassembled WGS sequence"/>
</dbReference>
<sequence>MGWPVCNTTLEDMTISEDPIWHDYTFHRLGLYLGAIFSLIAVAVSFLLIFLHATHYLKPWEQRHIIRILFMVPVYAAVSFLSYYYYNHSVYFEVIRDCYEAFAIASFFSLLCAYVAPDLHQQKVYFRTITPKKWVWPMKYFQKCTGGPEKGWLRTPRSGLTWFNVIWVSIFQYCFIRVFFTIVAVITQAMDRYCLESINPAFSHVWIMVFESIAVTVAMYCLIQFYVQIKGDIKQHKPLLKVAAIKLVIFLSFWQTICISFLTSTGAIKATNQIQTPDIKVGIPALLLCIEMAIFAVFHIWAFSWRPYTLGSKEYMSETIAGEGERAYKGGFLGIKAIFDAFNGWDMLKATGRAARWLFKGRKHRHTDPSYDLTRKNTQTGAVGGVGGDSEFGLEGQKLSSSSAIFNTPTAYAGGGAGGVYGQGRPPHHHTTTVGAVNSGGVEEGGERDNLLANSQGMPMSRPPVVRVDSDGSDEGHDYRYAGGQPQYDTSDIGLATSTYDEGISYPPQQQRYHQTPQSQYPAQQRQEQQYQPYPSHHYQQPPPQQPPQQTDQEEYLSFSERQRQREYFLQQQQQQQHQRHYSNPGSNQETGVTTAPYPYPDSEAPSQQQAGAGRSKNRISMPYMPPPRSPGPAANRHGPGRDNYDGGNGNFL</sequence>
<keyword evidence="4 6" id="KW-0472">Membrane</keyword>
<feature type="transmembrane region" description="Helical" evidence="6">
    <location>
        <begin position="98"/>
        <end position="117"/>
    </location>
</feature>
<feature type="transmembrane region" description="Helical" evidence="6">
    <location>
        <begin position="29"/>
        <end position="53"/>
    </location>
</feature>
<protein>
    <recommendedName>
        <fullName evidence="9">DUF300-domain-containing protein</fullName>
    </recommendedName>
</protein>
<feature type="compositionally biased region" description="Basic and acidic residues" evidence="5">
    <location>
        <begin position="468"/>
        <end position="480"/>
    </location>
</feature>
<feature type="transmembrane region" description="Helical" evidence="6">
    <location>
        <begin position="160"/>
        <end position="186"/>
    </location>
</feature>
<evidence type="ECO:0000256" key="5">
    <source>
        <dbReference type="SAM" id="MobiDB-lite"/>
    </source>
</evidence>
<comment type="caution">
    <text evidence="7">The sequence shown here is derived from an EMBL/GenBank/DDBJ whole genome shotgun (WGS) entry which is preliminary data.</text>
</comment>
<comment type="subcellular location">
    <subcellularLocation>
        <location evidence="1">Membrane</location>
        <topology evidence="1">Multi-pass membrane protein</topology>
    </subcellularLocation>
</comment>
<organism evidence="7 8">
    <name type="scientific">Exophiala dermatitidis</name>
    <name type="common">Black yeast-like fungus</name>
    <name type="synonym">Wangiella dermatitidis</name>
    <dbReference type="NCBI Taxonomy" id="5970"/>
    <lineage>
        <taxon>Eukaryota</taxon>
        <taxon>Fungi</taxon>
        <taxon>Dikarya</taxon>
        <taxon>Ascomycota</taxon>
        <taxon>Pezizomycotina</taxon>
        <taxon>Eurotiomycetes</taxon>
        <taxon>Chaetothyriomycetidae</taxon>
        <taxon>Chaetothyriales</taxon>
        <taxon>Herpotrichiellaceae</taxon>
        <taxon>Exophiala</taxon>
    </lineage>
</organism>
<feature type="compositionally biased region" description="Low complexity" evidence="5">
    <location>
        <begin position="568"/>
        <end position="577"/>
    </location>
</feature>
<evidence type="ECO:0000256" key="2">
    <source>
        <dbReference type="ARBA" id="ARBA00022692"/>
    </source>
</evidence>
<dbReference type="InterPro" id="IPR005178">
    <property type="entry name" value="Ostalpha/TMEM184C"/>
</dbReference>
<evidence type="ECO:0000313" key="7">
    <source>
        <dbReference type="EMBL" id="KAJ8986868.1"/>
    </source>
</evidence>
<evidence type="ECO:0000256" key="6">
    <source>
        <dbReference type="SAM" id="Phobius"/>
    </source>
</evidence>
<gene>
    <name evidence="7" type="ORF">HRR80_9615</name>
</gene>
<feature type="compositionally biased region" description="Low complexity" evidence="5">
    <location>
        <begin position="515"/>
        <end position="540"/>
    </location>
</feature>
<proteinExistence type="predicted"/>
<dbReference type="GO" id="GO:0016020">
    <property type="term" value="C:membrane"/>
    <property type="evidence" value="ECO:0007669"/>
    <property type="project" value="UniProtKB-SubCell"/>
</dbReference>
<evidence type="ECO:0000256" key="4">
    <source>
        <dbReference type="ARBA" id="ARBA00023136"/>
    </source>
</evidence>
<feature type="transmembrane region" description="Helical" evidence="6">
    <location>
        <begin position="206"/>
        <end position="227"/>
    </location>
</feature>
<name>A0AAN6EKJ6_EXODE</name>
<dbReference type="AlphaFoldDB" id="A0AAN6EKJ6"/>
<evidence type="ECO:0008006" key="9">
    <source>
        <dbReference type="Google" id="ProtNLM"/>
    </source>
</evidence>
<reference evidence="7" key="1">
    <citation type="submission" date="2023-01" db="EMBL/GenBank/DDBJ databases">
        <title>Exophiala dermititidis isolated from Cystic Fibrosis Patient.</title>
        <authorList>
            <person name="Kurbessoian T."/>
            <person name="Crocker A."/>
            <person name="Murante D."/>
            <person name="Hogan D.A."/>
            <person name="Stajich J.E."/>
        </authorList>
    </citation>
    <scope>NUCLEOTIDE SEQUENCE</scope>
    <source>
        <strain evidence="7">Ex8</strain>
    </source>
</reference>
<dbReference type="PANTHER" id="PTHR23423">
    <property type="entry name" value="ORGANIC SOLUTE TRANSPORTER-RELATED"/>
    <property type="match status" value="1"/>
</dbReference>